<comment type="caution">
    <text evidence="1">The sequence shown here is derived from an EMBL/GenBank/DDBJ whole genome shotgun (WGS) entry which is preliminary data.</text>
</comment>
<dbReference type="AlphaFoldDB" id="R1ILS5"/>
<organism evidence="1 2">
    <name type="scientific">Grimontia indica</name>
    <dbReference type="NCBI Taxonomy" id="1056512"/>
    <lineage>
        <taxon>Bacteria</taxon>
        <taxon>Pseudomonadati</taxon>
        <taxon>Pseudomonadota</taxon>
        <taxon>Gammaproteobacteria</taxon>
        <taxon>Vibrionales</taxon>
        <taxon>Vibrionaceae</taxon>
        <taxon>Grimontia</taxon>
    </lineage>
</organism>
<accession>R1ILS5</accession>
<proteinExistence type="predicted"/>
<evidence type="ECO:0000313" key="1">
    <source>
        <dbReference type="EMBL" id="EOD78407.1"/>
    </source>
</evidence>
<dbReference type="Proteomes" id="UP000011223">
    <property type="component" value="Unassembled WGS sequence"/>
</dbReference>
<sequence>MRKFSPWLESSLNSRDLMVDFVDCESDESANIIHGYTMNGNVRP</sequence>
<reference evidence="1 2" key="1">
    <citation type="journal article" date="2014" name="PLoS ONE">
        <title>Grimontia indica AK16(T), sp. nov., Isolated from a Seawater Sample Reports the Presence of Pathogenic Genes Similar to Vibrio Genus.</title>
        <authorList>
            <person name="Singh A."/>
            <person name="Vaidya B."/>
            <person name="Khatri I."/>
            <person name="Srinivas T.N."/>
            <person name="Subramanian S."/>
            <person name="Korpole S."/>
            <person name="Pinnaka A.K."/>
        </authorList>
    </citation>
    <scope>NUCLEOTIDE SEQUENCE [LARGE SCALE GENOMIC DNA]</scope>
    <source>
        <strain evidence="1 2">AK16</strain>
    </source>
</reference>
<keyword evidence="2" id="KW-1185">Reference proteome</keyword>
<dbReference type="EMBL" id="ANFM02000032">
    <property type="protein sequence ID" value="EOD78407.1"/>
    <property type="molecule type" value="Genomic_DNA"/>
</dbReference>
<gene>
    <name evidence="1" type="ORF">D515_02766</name>
</gene>
<protein>
    <submittedName>
        <fullName evidence="1">Uncharacterized protein</fullName>
    </submittedName>
</protein>
<name>R1ILS5_9GAMM</name>
<evidence type="ECO:0000313" key="2">
    <source>
        <dbReference type="Proteomes" id="UP000011223"/>
    </source>
</evidence>